<name>A0A7I9ZRW8_9MYCO</name>
<protein>
    <submittedName>
        <fullName evidence="2">Uncharacterized protein</fullName>
    </submittedName>
</protein>
<comment type="caution">
    <text evidence="2">The sequence shown here is derived from an EMBL/GenBank/DDBJ whole genome shotgun (WGS) entry which is preliminary data.</text>
</comment>
<evidence type="ECO:0000313" key="2">
    <source>
        <dbReference type="EMBL" id="GFH03388.1"/>
    </source>
</evidence>
<organism evidence="2 3">
    <name type="scientific">Mycolicibacterium hippocampi</name>
    <dbReference type="NCBI Taxonomy" id="659824"/>
    <lineage>
        <taxon>Bacteria</taxon>
        <taxon>Bacillati</taxon>
        <taxon>Actinomycetota</taxon>
        <taxon>Actinomycetes</taxon>
        <taxon>Mycobacteriales</taxon>
        <taxon>Mycobacteriaceae</taxon>
        <taxon>Mycolicibacterium</taxon>
    </lineage>
</organism>
<dbReference type="EMBL" id="BLLB01000002">
    <property type="protein sequence ID" value="GFH03388.1"/>
    <property type="molecule type" value="Genomic_DNA"/>
</dbReference>
<feature type="compositionally biased region" description="Basic and acidic residues" evidence="1">
    <location>
        <begin position="183"/>
        <end position="192"/>
    </location>
</feature>
<feature type="region of interest" description="Disordered" evidence="1">
    <location>
        <begin position="94"/>
        <end position="192"/>
    </location>
</feature>
<sequence length="268" mass="29289">MTARPPFVKVPPGWVEQFGVRDAYVLAHIDFRCQHGGPGDFEHDGQGRRYWCASYETIAGEVCLKRDAVKRALLALKAQGVLLANRFHPGKDQTWGYHPDLPSGENALAQNGAEQPTGESALWEGENARGVGRKRPGTGAKTPDAPYIETVETKRESAGAPDVRDDSTPSTAAANDDPPPRFCPEHPRGTREKCGACQQHREKRRIWDREHEARLRAEAKALMAACQWCDEGGWVLDADGTPAEPAEKCAHLGVRIATVGGTDARSHP</sequence>
<feature type="compositionally biased region" description="Polar residues" evidence="1">
    <location>
        <begin position="108"/>
        <end position="118"/>
    </location>
</feature>
<dbReference type="AlphaFoldDB" id="A0A7I9ZRW8"/>
<gene>
    <name evidence="2" type="ORF">MHIP_38710</name>
</gene>
<keyword evidence="3" id="KW-1185">Reference proteome</keyword>
<accession>A0A7I9ZRW8</accession>
<reference evidence="2 3" key="1">
    <citation type="journal article" date="2019" name="Emerg. Microbes Infect.">
        <title>Comprehensive subspecies identification of 175 nontuberculous mycobacteria species based on 7547 genomic profiles.</title>
        <authorList>
            <person name="Matsumoto Y."/>
            <person name="Kinjo T."/>
            <person name="Motooka D."/>
            <person name="Nabeya D."/>
            <person name="Jung N."/>
            <person name="Uechi K."/>
            <person name="Horii T."/>
            <person name="Iida T."/>
            <person name="Fujita J."/>
            <person name="Nakamura S."/>
        </authorList>
    </citation>
    <scope>NUCLEOTIDE SEQUENCE [LARGE SCALE GENOMIC DNA]</scope>
    <source>
        <strain evidence="2 3">JCM 30996</strain>
    </source>
</reference>
<evidence type="ECO:0000313" key="3">
    <source>
        <dbReference type="Proteomes" id="UP000465304"/>
    </source>
</evidence>
<evidence type="ECO:0000256" key="1">
    <source>
        <dbReference type="SAM" id="MobiDB-lite"/>
    </source>
</evidence>
<dbReference type="Proteomes" id="UP000465304">
    <property type="component" value="Unassembled WGS sequence"/>
</dbReference>
<proteinExistence type="predicted"/>
<feature type="compositionally biased region" description="Basic and acidic residues" evidence="1">
    <location>
        <begin position="151"/>
        <end position="167"/>
    </location>
</feature>
<dbReference type="RefSeq" id="WP_163891001.1">
    <property type="nucleotide sequence ID" value="NZ_BLLB01000002.1"/>
</dbReference>